<gene>
    <name evidence="2" type="ORF">HDA36_001445</name>
</gene>
<evidence type="ECO:0000256" key="1">
    <source>
        <dbReference type="SAM" id="MobiDB-lite"/>
    </source>
</evidence>
<dbReference type="AlphaFoldDB" id="A0A7W8QKW0"/>
<evidence type="ECO:0000313" key="3">
    <source>
        <dbReference type="Proteomes" id="UP000572635"/>
    </source>
</evidence>
<keyword evidence="3" id="KW-1185">Reference proteome</keyword>
<accession>A0A7W8QKW0</accession>
<dbReference type="RefSeq" id="WP_184390971.1">
    <property type="nucleotide sequence ID" value="NZ_JACHDB010000001.1"/>
</dbReference>
<feature type="compositionally biased region" description="Acidic residues" evidence="1">
    <location>
        <begin position="14"/>
        <end position="30"/>
    </location>
</feature>
<evidence type="ECO:0000313" key="2">
    <source>
        <dbReference type="EMBL" id="MBB5431361.1"/>
    </source>
</evidence>
<sequence>MSEQYLDPVPGYDGAEEIEVAPVGDEDDPVTDPGTDPEDRYVEGVDDEAGA</sequence>
<dbReference type="EMBL" id="JACHDB010000001">
    <property type="protein sequence ID" value="MBB5431361.1"/>
    <property type="molecule type" value="Genomic_DNA"/>
</dbReference>
<protein>
    <submittedName>
        <fullName evidence="2">Uncharacterized protein</fullName>
    </submittedName>
</protein>
<reference evidence="2 3" key="1">
    <citation type="submission" date="2020-08" db="EMBL/GenBank/DDBJ databases">
        <title>Sequencing the genomes of 1000 actinobacteria strains.</title>
        <authorList>
            <person name="Klenk H.-P."/>
        </authorList>
    </citation>
    <scope>NUCLEOTIDE SEQUENCE [LARGE SCALE GENOMIC DNA]</scope>
    <source>
        <strain evidence="2 3">DSM 44551</strain>
    </source>
</reference>
<feature type="region of interest" description="Disordered" evidence="1">
    <location>
        <begin position="1"/>
        <end position="51"/>
    </location>
</feature>
<name>A0A7W8QKW0_9ACTN</name>
<dbReference type="Proteomes" id="UP000572635">
    <property type="component" value="Unassembled WGS sequence"/>
</dbReference>
<proteinExistence type="predicted"/>
<organism evidence="2 3">
    <name type="scientific">Nocardiopsis composta</name>
    <dbReference type="NCBI Taxonomy" id="157465"/>
    <lineage>
        <taxon>Bacteria</taxon>
        <taxon>Bacillati</taxon>
        <taxon>Actinomycetota</taxon>
        <taxon>Actinomycetes</taxon>
        <taxon>Streptosporangiales</taxon>
        <taxon>Nocardiopsidaceae</taxon>
        <taxon>Nocardiopsis</taxon>
    </lineage>
</organism>
<comment type="caution">
    <text evidence="2">The sequence shown here is derived from an EMBL/GenBank/DDBJ whole genome shotgun (WGS) entry which is preliminary data.</text>
</comment>